<keyword evidence="1" id="KW-0812">Transmembrane</keyword>
<feature type="transmembrane region" description="Helical" evidence="1">
    <location>
        <begin position="6"/>
        <end position="28"/>
    </location>
</feature>
<keyword evidence="3" id="KW-1185">Reference proteome</keyword>
<keyword evidence="1" id="KW-1133">Transmembrane helix</keyword>
<gene>
    <name evidence="2" type="ORF">QT711_15330</name>
</gene>
<comment type="caution">
    <text evidence="2">The sequence shown here is derived from an EMBL/GenBank/DDBJ whole genome shotgun (WGS) entry which is preliminary data.</text>
</comment>
<evidence type="ECO:0000313" key="2">
    <source>
        <dbReference type="EMBL" id="MDW0114570.1"/>
    </source>
</evidence>
<feature type="transmembrane region" description="Helical" evidence="1">
    <location>
        <begin position="40"/>
        <end position="61"/>
    </location>
</feature>
<evidence type="ECO:0008006" key="4">
    <source>
        <dbReference type="Google" id="ProtNLM"/>
    </source>
</evidence>
<accession>A0ABU4GC63</accession>
<dbReference type="Proteomes" id="UP001282284">
    <property type="component" value="Unassembled WGS sequence"/>
</dbReference>
<organism evidence="2 3">
    <name type="scientific">Sporosarcina saromensis</name>
    <dbReference type="NCBI Taxonomy" id="359365"/>
    <lineage>
        <taxon>Bacteria</taxon>
        <taxon>Bacillati</taxon>
        <taxon>Bacillota</taxon>
        <taxon>Bacilli</taxon>
        <taxon>Bacillales</taxon>
        <taxon>Caryophanaceae</taxon>
        <taxon>Sporosarcina</taxon>
    </lineage>
</organism>
<protein>
    <recommendedName>
        <fullName evidence="4">DUF1616 domain-containing protein</fullName>
    </recommendedName>
</protein>
<reference evidence="2 3" key="1">
    <citation type="submission" date="2023-06" db="EMBL/GenBank/DDBJ databases">
        <title>Sporosarcina sp. nov., isolated from Korean traditional fermented seafood 'Jeotgal'.</title>
        <authorList>
            <person name="Yang A.I."/>
            <person name="Shin N.-R."/>
        </authorList>
    </citation>
    <scope>NUCLEOTIDE SEQUENCE [LARGE SCALE GENOMIC DNA]</scope>
    <source>
        <strain evidence="2 3">KCTC13119</strain>
    </source>
</reference>
<dbReference type="RefSeq" id="WP_317945701.1">
    <property type="nucleotide sequence ID" value="NZ_JAUBDI010000018.1"/>
</dbReference>
<feature type="transmembrane region" description="Helical" evidence="1">
    <location>
        <begin position="67"/>
        <end position="88"/>
    </location>
</feature>
<evidence type="ECO:0000313" key="3">
    <source>
        <dbReference type="Proteomes" id="UP001282284"/>
    </source>
</evidence>
<proteinExistence type="predicted"/>
<dbReference type="EMBL" id="JAUBDI010000018">
    <property type="protein sequence ID" value="MDW0114570.1"/>
    <property type="molecule type" value="Genomic_DNA"/>
</dbReference>
<sequence>MDKFLVVLDTLIIVLYILLIGFISPFIIQFMKKRNYDLFIQLLPIVSIMLLGSIAISIAIGGLNEMLFFKLTTIVSSILLVSLLFLTIAMKSLWKDKYDLLMERIVTFLQKNERSFSLK</sequence>
<keyword evidence="1" id="KW-0472">Membrane</keyword>
<evidence type="ECO:0000256" key="1">
    <source>
        <dbReference type="SAM" id="Phobius"/>
    </source>
</evidence>
<name>A0ABU4GC63_9BACL</name>